<dbReference type="EMBL" id="JACSDY010000025">
    <property type="protein sequence ID" value="KAF7387741.1"/>
    <property type="molecule type" value="Genomic_DNA"/>
</dbReference>
<evidence type="ECO:0000256" key="1">
    <source>
        <dbReference type="ARBA" id="ARBA00012493"/>
    </source>
</evidence>
<sequence length="817" mass="95008">MRHLGEEDWLTGTRRWDPFFRLVNLMRLPPDWLIPSSLASLAFLKEGEMIGDEILAARVSNEIPPDTTITDAQESGQQSKIKKIYPSSCSFHRFQPKGGLPDRKGRCHLTDLSTPFGIPIEVPVPCYWTTYNRMSSDRTNQNQQPKLADKIETRSDAELEDITFRLRQKELFLQERERTVREREEILRSDTAKPDLATLETLLREVVTTRHQTDDAFYDSFESYNISIREAINMVPQYDGYNISIGTFTRACKRARELILFNAEETATRLIIKKLRGQVYSIVKDYNIYSIDRLCDILWENLCTQYKVELSSIYMDQDEHILEFIDRVKDLRQVICNEERYKSHELTEEKRKEIDEFILISFCHGLPLEYRLKITPDTCEDLLDAFVKARKFYAEIEFDRVRYQEYQQPQDFRDRPTTSNCDKIGIKNRNTRAINSNPAPKSCTYCNKLGHNKDECYKRKRKQQIRSEESLRRDYPSPLPAPPHRFQSEPHGPRKECRYCKNMGHTIEECRKKLWQDKNSGSANTPPRKDATSEANQQQRPPIATDVQADDHLPCNEINKIKLSGIIRETITTYSSCIIDIYVYPIEFHCRKKKLSQEEAAITKVKIINNEVKTGYIPVLNLGNGIYTGEAIVIDSNGQANVQLPGDELTHIDSIPPVSVKQYQFPPIHEKEASEQIDDLIKNDVIRPLILFHTSLLWIVPKKPDSDDTVIYFLDEHITKFKKLSDRLEKAGLKLQLDKCKPLGREVAYLISATEVKPKPEKIKAVKEFPRPRIFKSVKQFLGLAGYYRRFISNFSSMSKPLTNLLKKDVPFKWEDI</sequence>
<dbReference type="Gene3D" id="3.10.10.10">
    <property type="entry name" value="HIV Type 1 Reverse Transcriptase, subunit A, domain 1"/>
    <property type="match status" value="1"/>
</dbReference>
<protein>
    <recommendedName>
        <fullName evidence="1">RNA-directed DNA polymerase</fullName>
        <ecNumber evidence="1">2.7.7.49</ecNumber>
    </recommendedName>
</protein>
<dbReference type="Proteomes" id="UP000600918">
    <property type="component" value="Unassembled WGS sequence"/>
</dbReference>
<reference evidence="4" key="1">
    <citation type="journal article" date="2020" name="G3 (Bethesda)">
        <title>High-Quality Assemblies for Three Invasive Social Wasps from the &lt;i&gt;Vespula&lt;/i&gt; Genus.</title>
        <authorList>
            <person name="Harrop T.W.R."/>
            <person name="Guhlin J."/>
            <person name="McLaughlin G.M."/>
            <person name="Permina E."/>
            <person name="Stockwell P."/>
            <person name="Gilligan J."/>
            <person name="Le Lec M.F."/>
            <person name="Gruber M.A.M."/>
            <person name="Quinn O."/>
            <person name="Lovegrove M."/>
            <person name="Duncan E.J."/>
            <person name="Remnant E.J."/>
            <person name="Van Eeckhoven J."/>
            <person name="Graham B."/>
            <person name="Knapp R.A."/>
            <person name="Langford K.W."/>
            <person name="Kronenberg Z."/>
            <person name="Press M.O."/>
            <person name="Eacker S.M."/>
            <person name="Wilson-Rankin E.E."/>
            <person name="Purcell J."/>
            <person name="Lester P.J."/>
            <person name="Dearden P.K."/>
        </authorList>
    </citation>
    <scope>NUCLEOTIDE SEQUENCE</scope>
    <source>
        <strain evidence="4">Volc-1</strain>
    </source>
</reference>
<feature type="domain" description="CCHC-type" evidence="3">
    <location>
        <begin position="442"/>
        <end position="458"/>
    </location>
</feature>
<feature type="region of interest" description="Disordered" evidence="2">
    <location>
        <begin position="457"/>
        <end position="493"/>
    </location>
</feature>
<dbReference type="GO" id="GO:0003676">
    <property type="term" value="F:nucleic acid binding"/>
    <property type="evidence" value="ECO:0007669"/>
    <property type="project" value="InterPro"/>
</dbReference>
<dbReference type="InterPro" id="IPR043128">
    <property type="entry name" value="Rev_trsase/Diguanyl_cyclase"/>
</dbReference>
<feature type="compositionally biased region" description="Basic and acidic residues" evidence="2">
    <location>
        <begin position="465"/>
        <end position="475"/>
    </location>
</feature>
<evidence type="ECO:0000259" key="3">
    <source>
        <dbReference type="SMART" id="SM00343"/>
    </source>
</evidence>
<keyword evidence="5" id="KW-1185">Reference proteome</keyword>
<proteinExistence type="predicted"/>
<evidence type="ECO:0000256" key="2">
    <source>
        <dbReference type="SAM" id="MobiDB-lite"/>
    </source>
</evidence>
<comment type="caution">
    <text evidence="4">The sequence shown here is derived from an EMBL/GenBank/DDBJ whole genome shotgun (WGS) entry which is preliminary data.</text>
</comment>
<dbReference type="PANTHER" id="PTHR37984:SF5">
    <property type="entry name" value="PROTEIN NYNRIN-LIKE"/>
    <property type="match status" value="1"/>
</dbReference>
<evidence type="ECO:0000313" key="4">
    <source>
        <dbReference type="EMBL" id="KAF7387741.1"/>
    </source>
</evidence>
<dbReference type="SUPFAM" id="SSF56672">
    <property type="entry name" value="DNA/RNA polymerases"/>
    <property type="match status" value="1"/>
</dbReference>
<feature type="domain" description="CCHC-type" evidence="3">
    <location>
        <begin position="496"/>
        <end position="512"/>
    </location>
</feature>
<organism evidence="4 5">
    <name type="scientific">Vespula pensylvanica</name>
    <name type="common">Western yellow jacket</name>
    <name type="synonym">Wasp</name>
    <dbReference type="NCBI Taxonomy" id="30213"/>
    <lineage>
        <taxon>Eukaryota</taxon>
        <taxon>Metazoa</taxon>
        <taxon>Ecdysozoa</taxon>
        <taxon>Arthropoda</taxon>
        <taxon>Hexapoda</taxon>
        <taxon>Insecta</taxon>
        <taxon>Pterygota</taxon>
        <taxon>Neoptera</taxon>
        <taxon>Endopterygota</taxon>
        <taxon>Hymenoptera</taxon>
        <taxon>Apocrita</taxon>
        <taxon>Aculeata</taxon>
        <taxon>Vespoidea</taxon>
        <taxon>Vespidae</taxon>
        <taxon>Vespinae</taxon>
        <taxon>Vespula</taxon>
    </lineage>
</organism>
<dbReference type="GO" id="GO:0008270">
    <property type="term" value="F:zinc ion binding"/>
    <property type="evidence" value="ECO:0007669"/>
    <property type="project" value="InterPro"/>
</dbReference>
<dbReference type="AlphaFoldDB" id="A0A834JFY7"/>
<dbReference type="InterPro" id="IPR050951">
    <property type="entry name" value="Retrovirus_Pol_polyprotein"/>
</dbReference>
<dbReference type="EC" id="2.7.7.49" evidence="1"/>
<dbReference type="SMART" id="SM00343">
    <property type="entry name" value="ZnF_C2HC"/>
    <property type="match status" value="2"/>
</dbReference>
<feature type="region of interest" description="Disordered" evidence="2">
    <location>
        <begin position="517"/>
        <end position="549"/>
    </location>
</feature>
<dbReference type="GO" id="GO:0003964">
    <property type="term" value="F:RNA-directed DNA polymerase activity"/>
    <property type="evidence" value="ECO:0007669"/>
    <property type="project" value="UniProtKB-EC"/>
</dbReference>
<dbReference type="FunFam" id="3.30.70.270:FF:000020">
    <property type="entry name" value="Transposon Tf2-6 polyprotein-like Protein"/>
    <property type="match status" value="1"/>
</dbReference>
<dbReference type="InterPro" id="IPR043502">
    <property type="entry name" value="DNA/RNA_pol_sf"/>
</dbReference>
<dbReference type="InterPro" id="IPR001878">
    <property type="entry name" value="Znf_CCHC"/>
</dbReference>
<dbReference type="Gene3D" id="3.30.70.270">
    <property type="match status" value="1"/>
</dbReference>
<dbReference type="PANTHER" id="PTHR37984">
    <property type="entry name" value="PROTEIN CBG26694"/>
    <property type="match status" value="1"/>
</dbReference>
<accession>A0A834JFY7</accession>
<evidence type="ECO:0000313" key="5">
    <source>
        <dbReference type="Proteomes" id="UP000600918"/>
    </source>
</evidence>
<name>A0A834JFY7_VESPE</name>
<gene>
    <name evidence="4" type="ORF">H0235_018463</name>
</gene>